<feature type="compositionally biased region" description="Basic residues" evidence="6">
    <location>
        <begin position="722"/>
        <end position="748"/>
    </location>
</feature>
<evidence type="ECO:0000313" key="9">
    <source>
        <dbReference type="Proteomes" id="UP000490939"/>
    </source>
</evidence>
<sequence length="748" mass="84352">MYERSGQGNSEPEELAIRPDAYTSGSFLKVHQGDIFQERYIVLEKLGFGTYCTVWLVHDSYKNCYLAMKVLSTECYNRGHDLFELDILEYLHDCTLDHPGRPHVSKLVDSFSEQTDIGIVLFILFDVLAETLHGFMRKIKHCQIGPWRIMKRFVKQLLLALDYAHKSGVIHTDIKSDNIMVQLPNDRVVSEYLDDIPKSKSKPVGNAEPAFLHWPNSNAELLHREHGINRACMLTIEPWEHSSTGMAGYYLSGMSSEEDLLDLNVTLVDWGLATWTGRHLDHPISSQLMKSPESLLGVSWDSKTDIWSLGVLILEMLSGWKPFVGEHTQQQYRYLTEEERELRDADLAEERQRRWDEHQEMPQVDGAKQAFVENESGYDFGMHLKEIATVIEPFPLSLLERVKDKQMQWQLKSIFSEDGTVWGHEEEPYGAPLFRLEDFFASVPDCDDKEDLLNLLWKMMRVDPDDRYSAEELLEEPWLLDVVLDEEVITPSAPLPTSLGKHDHEETYCDFTDALHEIVDPLDCDTSSDTSSVCSHSTHSDTSAHTNSTTLNLDSLIDLVAHEDIGNTDSDDDTVADMEIEISTTCTNALTRVDSRISDPNNDFVVDMNFGTSDSCTRLTTPILDPLDDIFADVNDFVADIGVETTTTPTTLTPESLYDNVAQPDINIAVADMGVETTTTPTTLTPESLYDNVAQPDINIAPIIKKSAPVAESTKPSSPSQKKAKSNAGKKNKNKNKNNKKGKRAAKR</sequence>
<dbReference type="GO" id="GO:0043484">
    <property type="term" value="P:regulation of RNA splicing"/>
    <property type="evidence" value="ECO:0007669"/>
    <property type="project" value="TreeGrafter"/>
</dbReference>
<evidence type="ECO:0000256" key="3">
    <source>
        <dbReference type="ARBA" id="ARBA00022741"/>
    </source>
</evidence>
<evidence type="ECO:0000256" key="4">
    <source>
        <dbReference type="ARBA" id="ARBA00022777"/>
    </source>
</evidence>
<gene>
    <name evidence="8" type="ORF">EG327_000378</name>
</gene>
<dbReference type="InterPro" id="IPR011009">
    <property type="entry name" value="Kinase-like_dom_sf"/>
</dbReference>
<dbReference type="InterPro" id="IPR000719">
    <property type="entry name" value="Prot_kinase_dom"/>
</dbReference>
<keyword evidence="3" id="KW-0547">Nucleotide-binding</keyword>
<evidence type="ECO:0000259" key="7">
    <source>
        <dbReference type="PROSITE" id="PS50011"/>
    </source>
</evidence>
<dbReference type="PANTHER" id="PTHR45646">
    <property type="entry name" value="SERINE/THREONINE-PROTEIN KINASE DOA-RELATED"/>
    <property type="match status" value="1"/>
</dbReference>
<organism evidence="8 9">
    <name type="scientific">Venturia inaequalis</name>
    <name type="common">Apple scab fungus</name>
    <dbReference type="NCBI Taxonomy" id="5025"/>
    <lineage>
        <taxon>Eukaryota</taxon>
        <taxon>Fungi</taxon>
        <taxon>Dikarya</taxon>
        <taxon>Ascomycota</taxon>
        <taxon>Pezizomycotina</taxon>
        <taxon>Dothideomycetes</taxon>
        <taxon>Pleosporomycetidae</taxon>
        <taxon>Venturiales</taxon>
        <taxon>Venturiaceae</taxon>
        <taxon>Venturia</taxon>
    </lineage>
</organism>
<dbReference type="EMBL" id="WNWR01001069">
    <property type="protein sequence ID" value="KAE9965655.1"/>
    <property type="molecule type" value="Genomic_DNA"/>
</dbReference>
<dbReference type="AlphaFoldDB" id="A0A8H3U9Q0"/>
<feature type="region of interest" description="Disordered" evidence="6">
    <location>
        <begin position="704"/>
        <end position="748"/>
    </location>
</feature>
<dbReference type="Gene3D" id="1.10.510.10">
    <property type="entry name" value="Transferase(Phosphotransferase) domain 1"/>
    <property type="match status" value="1"/>
</dbReference>
<reference evidence="8 9" key="1">
    <citation type="submission" date="2019-07" db="EMBL/GenBank/DDBJ databases">
        <title>Venturia inaequalis Genome Resource.</title>
        <authorList>
            <person name="Lichtner F.J."/>
        </authorList>
    </citation>
    <scope>NUCLEOTIDE SEQUENCE [LARGE SCALE GENOMIC DNA]</scope>
    <source>
        <strain evidence="8 9">DMI_063113</strain>
    </source>
</reference>
<accession>A0A8H3U9Q0</accession>
<dbReference type="PROSITE" id="PS50011">
    <property type="entry name" value="PROTEIN_KINASE_DOM"/>
    <property type="match status" value="1"/>
</dbReference>
<protein>
    <recommendedName>
        <fullName evidence="7">Protein kinase domain-containing protein</fullName>
    </recommendedName>
</protein>
<dbReference type="GO" id="GO:0005524">
    <property type="term" value="F:ATP binding"/>
    <property type="evidence" value="ECO:0007669"/>
    <property type="project" value="UniProtKB-KW"/>
</dbReference>
<name>A0A8H3U9Q0_VENIN</name>
<evidence type="ECO:0000256" key="1">
    <source>
        <dbReference type="ARBA" id="ARBA00022527"/>
    </source>
</evidence>
<comment type="caution">
    <text evidence="8">The sequence shown here is derived from an EMBL/GenBank/DDBJ whole genome shotgun (WGS) entry which is preliminary data.</text>
</comment>
<keyword evidence="2" id="KW-0808">Transferase</keyword>
<evidence type="ECO:0000313" key="8">
    <source>
        <dbReference type="EMBL" id="KAE9965655.1"/>
    </source>
</evidence>
<keyword evidence="9" id="KW-1185">Reference proteome</keyword>
<proteinExistence type="predicted"/>
<keyword evidence="4" id="KW-0418">Kinase</keyword>
<dbReference type="GO" id="GO:0005634">
    <property type="term" value="C:nucleus"/>
    <property type="evidence" value="ECO:0007669"/>
    <property type="project" value="TreeGrafter"/>
</dbReference>
<dbReference type="SUPFAM" id="SSF56112">
    <property type="entry name" value="Protein kinase-like (PK-like)"/>
    <property type="match status" value="1"/>
</dbReference>
<dbReference type="Proteomes" id="UP000490939">
    <property type="component" value="Unassembled WGS sequence"/>
</dbReference>
<dbReference type="GO" id="GO:0004674">
    <property type="term" value="F:protein serine/threonine kinase activity"/>
    <property type="evidence" value="ECO:0007669"/>
    <property type="project" value="UniProtKB-KW"/>
</dbReference>
<dbReference type="InterPro" id="IPR051175">
    <property type="entry name" value="CLK_kinases"/>
</dbReference>
<keyword evidence="1" id="KW-0723">Serine/threonine-protein kinase</keyword>
<dbReference type="Pfam" id="PF00069">
    <property type="entry name" value="Pkinase"/>
    <property type="match status" value="2"/>
</dbReference>
<dbReference type="InterPro" id="IPR008271">
    <property type="entry name" value="Ser/Thr_kinase_AS"/>
</dbReference>
<dbReference type="PROSITE" id="PS00108">
    <property type="entry name" value="PROTEIN_KINASE_ST"/>
    <property type="match status" value="1"/>
</dbReference>
<evidence type="ECO:0000256" key="6">
    <source>
        <dbReference type="SAM" id="MobiDB-lite"/>
    </source>
</evidence>
<dbReference type="SMART" id="SM00220">
    <property type="entry name" value="S_TKc"/>
    <property type="match status" value="1"/>
</dbReference>
<dbReference type="PANTHER" id="PTHR45646:SF11">
    <property type="entry name" value="SERINE_THREONINE-PROTEIN KINASE DOA"/>
    <property type="match status" value="1"/>
</dbReference>
<evidence type="ECO:0000256" key="2">
    <source>
        <dbReference type="ARBA" id="ARBA00022679"/>
    </source>
</evidence>
<dbReference type="Gene3D" id="3.30.200.20">
    <property type="entry name" value="Phosphorylase Kinase, domain 1"/>
    <property type="match status" value="1"/>
</dbReference>
<evidence type="ECO:0000256" key="5">
    <source>
        <dbReference type="ARBA" id="ARBA00022840"/>
    </source>
</evidence>
<feature type="domain" description="Protein kinase" evidence="7">
    <location>
        <begin position="40"/>
        <end position="479"/>
    </location>
</feature>
<keyword evidence="5" id="KW-0067">ATP-binding</keyword>